<comment type="caution">
    <text evidence="1">The sequence shown here is derived from an EMBL/GenBank/DDBJ whole genome shotgun (WGS) entry which is preliminary data.</text>
</comment>
<dbReference type="AlphaFoldDB" id="X0SBX8"/>
<proteinExistence type="predicted"/>
<dbReference type="EMBL" id="BARS01006719">
    <property type="protein sequence ID" value="GAF72671.1"/>
    <property type="molecule type" value="Genomic_DNA"/>
</dbReference>
<protein>
    <submittedName>
        <fullName evidence="1">Uncharacterized protein</fullName>
    </submittedName>
</protein>
<gene>
    <name evidence="1" type="ORF">S01H1_13037</name>
</gene>
<organism evidence="1">
    <name type="scientific">marine sediment metagenome</name>
    <dbReference type="NCBI Taxonomy" id="412755"/>
    <lineage>
        <taxon>unclassified sequences</taxon>
        <taxon>metagenomes</taxon>
        <taxon>ecological metagenomes</taxon>
    </lineage>
</organism>
<sequence>LLKIKLILPIFGDFRESFLAESCSIHNKKECSLINKDFGYLVADISHHLYKTATKFNLKKIPLT</sequence>
<accession>X0SBX8</accession>
<name>X0SBX8_9ZZZZ</name>
<evidence type="ECO:0000313" key="1">
    <source>
        <dbReference type="EMBL" id="GAF72671.1"/>
    </source>
</evidence>
<reference evidence="1" key="1">
    <citation type="journal article" date="2014" name="Front. Microbiol.">
        <title>High frequency of phylogenetically diverse reductive dehalogenase-homologous genes in deep subseafloor sedimentary metagenomes.</title>
        <authorList>
            <person name="Kawai M."/>
            <person name="Futagami T."/>
            <person name="Toyoda A."/>
            <person name="Takaki Y."/>
            <person name="Nishi S."/>
            <person name="Hori S."/>
            <person name="Arai W."/>
            <person name="Tsubouchi T."/>
            <person name="Morono Y."/>
            <person name="Uchiyama I."/>
            <person name="Ito T."/>
            <person name="Fujiyama A."/>
            <person name="Inagaki F."/>
            <person name="Takami H."/>
        </authorList>
    </citation>
    <scope>NUCLEOTIDE SEQUENCE</scope>
    <source>
        <strain evidence="1">Expedition CK06-06</strain>
    </source>
</reference>
<feature type="non-terminal residue" evidence="1">
    <location>
        <position position="1"/>
    </location>
</feature>